<dbReference type="EMBL" id="JAVHNS010000013">
    <property type="protein sequence ID" value="KAK6337535.1"/>
    <property type="molecule type" value="Genomic_DNA"/>
</dbReference>
<gene>
    <name evidence="2" type="ORF">TWF730_002932</name>
</gene>
<reference evidence="2 3" key="1">
    <citation type="submission" date="2019-10" db="EMBL/GenBank/DDBJ databases">
        <authorList>
            <person name="Palmer J.M."/>
        </authorList>
    </citation>
    <scope>NUCLEOTIDE SEQUENCE [LARGE SCALE GENOMIC DNA]</scope>
    <source>
        <strain evidence="2 3">TWF730</strain>
    </source>
</reference>
<name>A0AAV9U7I5_9PEZI</name>
<evidence type="ECO:0000256" key="1">
    <source>
        <dbReference type="SAM" id="MobiDB-lite"/>
    </source>
</evidence>
<evidence type="ECO:0008006" key="4">
    <source>
        <dbReference type="Google" id="ProtNLM"/>
    </source>
</evidence>
<evidence type="ECO:0000313" key="3">
    <source>
        <dbReference type="Proteomes" id="UP001373714"/>
    </source>
</evidence>
<feature type="compositionally biased region" description="Polar residues" evidence="1">
    <location>
        <begin position="29"/>
        <end position="43"/>
    </location>
</feature>
<feature type="compositionally biased region" description="Basic and acidic residues" evidence="1">
    <location>
        <begin position="1"/>
        <end position="10"/>
    </location>
</feature>
<keyword evidence="3" id="KW-1185">Reference proteome</keyword>
<organism evidence="2 3">
    <name type="scientific">Orbilia blumenaviensis</name>
    <dbReference type="NCBI Taxonomy" id="1796055"/>
    <lineage>
        <taxon>Eukaryota</taxon>
        <taxon>Fungi</taxon>
        <taxon>Dikarya</taxon>
        <taxon>Ascomycota</taxon>
        <taxon>Pezizomycotina</taxon>
        <taxon>Orbiliomycetes</taxon>
        <taxon>Orbiliales</taxon>
        <taxon>Orbiliaceae</taxon>
        <taxon>Orbilia</taxon>
    </lineage>
</organism>
<protein>
    <recommendedName>
        <fullName evidence="4">Mixed-lineage leukemia-like protein</fullName>
    </recommendedName>
</protein>
<comment type="caution">
    <text evidence="2">The sequence shown here is derived from an EMBL/GenBank/DDBJ whole genome shotgun (WGS) entry which is preliminary data.</text>
</comment>
<proteinExistence type="predicted"/>
<feature type="compositionally biased region" description="Low complexity" evidence="1">
    <location>
        <begin position="44"/>
        <end position="58"/>
    </location>
</feature>
<dbReference type="Proteomes" id="UP001373714">
    <property type="component" value="Unassembled WGS sequence"/>
</dbReference>
<evidence type="ECO:0000313" key="2">
    <source>
        <dbReference type="EMBL" id="KAK6337535.1"/>
    </source>
</evidence>
<accession>A0AAV9U7I5</accession>
<sequence>MGGASKEKSQQFENLKVKRRLGKDPLIYGSSNFDLRDLQLNNQPSRSPSSSVDGSRGSENGGEGQTTQPSTGNGSSSKLLCSGS</sequence>
<feature type="compositionally biased region" description="Polar residues" evidence="1">
    <location>
        <begin position="65"/>
        <end position="84"/>
    </location>
</feature>
<feature type="region of interest" description="Disordered" evidence="1">
    <location>
        <begin position="1"/>
        <end position="84"/>
    </location>
</feature>
<dbReference type="AlphaFoldDB" id="A0AAV9U7I5"/>